<dbReference type="GO" id="GO:0005524">
    <property type="term" value="F:ATP binding"/>
    <property type="evidence" value="ECO:0007669"/>
    <property type="project" value="UniProtKB-KW"/>
</dbReference>
<comment type="pathway">
    <text evidence="1">Cofactor biosynthesis; tetrahydrofolate biosynthesis; 2-amino-4-hydroxy-6-hydroxymethyl-7,8-dihydropteridine diphosphate from 7,8-dihydroneopterin triphosphate: step 4/4.</text>
</comment>
<evidence type="ECO:0000256" key="1">
    <source>
        <dbReference type="ARBA" id="ARBA00005051"/>
    </source>
</evidence>
<gene>
    <name evidence="14" type="ORF">DW888_16790</name>
</gene>
<accession>A0A413VGG0</accession>
<evidence type="ECO:0000256" key="9">
    <source>
        <dbReference type="ARBA" id="ARBA00022909"/>
    </source>
</evidence>
<dbReference type="EMBL" id="QSGO01000018">
    <property type="protein sequence ID" value="RHB32678.1"/>
    <property type="molecule type" value="Genomic_DNA"/>
</dbReference>
<evidence type="ECO:0000256" key="7">
    <source>
        <dbReference type="ARBA" id="ARBA00022777"/>
    </source>
</evidence>
<dbReference type="Proteomes" id="UP000284379">
    <property type="component" value="Unassembled WGS sequence"/>
</dbReference>
<comment type="function">
    <text evidence="10">Catalyzes the transfer of pyrophosphate from adenosine triphosphate (ATP) to 6-hydroxymethyl-7,8-dihydropterin, an enzymatic step in folate biosynthesis pathway.</text>
</comment>
<evidence type="ECO:0000256" key="6">
    <source>
        <dbReference type="ARBA" id="ARBA00022741"/>
    </source>
</evidence>
<evidence type="ECO:0000256" key="8">
    <source>
        <dbReference type="ARBA" id="ARBA00022840"/>
    </source>
</evidence>
<sequence length="127" mass="14932">MKRCLICIGSNYNRKKNLLLARQRLQALFPTVRFATEEETEPLYLRSFALFSNQVAEFVTELDEECVVDELKAIEREAGRRPGDKVKEKICLDIDLLMYDGKILRPKDMKQEYVRKGLKELDYLDLK</sequence>
<evidence type="ECO:0000256" key="11">
    <source>
        <dbReference type="ARBA" id="ARBA00029766"/>
    </source>
</evidence>
<dbReference type="AlphaFoldDB" id="A0A413VGG0"/>
<evidence type="ECO:0000256" key="12">
    <source>
        <dbReference type="ARBA" id="ARBA00033413"/>
    </source>
</evidence>
<dbReference type="UniPathway" id="UPA00077">
    <property type="reaction ID" value="UER00155"/>
</dbReference>
<dbReference type="EC" id="2.7.6.3" evidence="3"/>
<evidence type="ECO:0000256" key="5">
    <source>
        <dbReference type="ARBA" id="ARBA00022679"/>
    </source>
</evidence>
<dbReference type="GO" id="GO:0046654">
    <property type="term" value="P:tetrahydrofolate biosynthetic process"/>
    <property type="evidence" value="ECO:0007669"/>
    <property type="project" value="UniProtKB-UniPathway"/>
</dbReference>
<evidence type="ECO:0000256" key="2">
    <source>
        <dbReference type="ARBA" id="ARBA00005810"/>
    </source>
</evidence>
<dbReference type="InterPro" id="IPR000550">
    <property type="entry name" value="Hppk"/>
</dbReference>
<dbReference type="Gene3D" id="3.30.70.560">
    <property type="entry name" value="7,8-Dihydro-6-hydroxymethylpterin-pyrophosphokinase HPPK"/>
    <property type="match status" value="1"/>
</dbReference>
<evidence type="ECO:0000313" key="14">
    <source>
        <dbReference type="EMBL" id="RHB32678.1"/>
    </source>
</evidence>
<evidence type="ECO:0000256" key="4">
    <source>
        <dbReference type="ARBA" id="ARBA00016218"/>
    </source>
</evidence>
<dbReference type="PANTHER" id="PTHR43071">
    <property type="entry name" value="2-AMINO-4-HYDROXY-6-HYDROXYMETHYLDIHYDROPTERIDINE PYROPHOSPHOKINASE"/>
    <property type="match status" value="1"/>
</dbReference>
<evidence type="ECO:0000259" key="13">
    <source>
        <dbReference type="Pfam" id="PF01288"/>
    </source>
</evidence>
<dbReference type="PANTHER" id="PTHR43071:SF1">
    <property type="entry name" value="2-AMINO-4-HYDROXY-6-HYDROXYMETHYLDIHYDROPTERIDINE PYROPHOSPHOKINASE"/>
    <property type="match status" value="1"/>
</dbReference>
<dbReference type="RefSeq" id="WP_002560356.1">
    <property type="nucleotide sequence ID" value="NZ_CABJFV010000018.1"/>
</dbReference>
<dbReference type="SUPFAM" id="SSF55083">
    <property type="entry name" value="6-hydroxymethyl-7,8-dihydropterin pyrophosphokinase, HPPK"/>
    <property type="match status" value="1"/>
</dbReference>
<evidence type="ECO:0000256" key="3">
    <source>
        <dbReference type="ARBA" id="ARBA00013253"/>
    </source>
</evidence>
<dbReference type="Pfam" id="PF01288">
    <property type="entry name" value="HPPK"/>
    <property type="match status" value="1"/>
</dbReference>
<organism evidence="14 15">
    <name type="scientific">Bacteroides nordii</name>
    <dbReference type="NCBI Taxonomy" id="291645"/>
    <lineage>
        <taxon>Bacteria</taxon>
        <taxon>Pseudomonadati</taxon>
        <taxon>Bacteroidota</taxon>
        <taxon>Bacteroidia</taxon>
        <taxon>Bacteroidales</taxon>
        <taxon>Bacteroidaceae</taxon>
        <taxon>Bacteroides</taxon>
    </lineage>
</organism>
<dbReference type="GeneID" id="69502299"/>
<evidence type="ECO:0000313" key="15">
    <source>
        <dbReference type="Proteomes" id="UP000284379"/>
    </source>
</evidence>
<keyword evidence="7 14" id="KW-0418">Kinase</keyword>
<proteinExistence type="inferred from homology"/>
<reference evidence="14 15" key="1">
    <citation type="submission" date="2018-08" db="EMBL/GenBank/DDBJ databases">
        <title>A genome reference for cultivated species of the human gut microbiota.</title>
        <authorList>
            <person name="Zou Y."/>
            <person name="Xue W."/>
            <person name="Luo G."/>
        </authorList>
    </citation>
    <scope>NUCLEOTIDE SEQUENCE [LARGE SCALE GENOMIC DNA]</scope>
    <source>
        <strain evidence="14 15">AM40-30BH</strain>
    </source>
</reference>
<comment type="similarity">
    <text evidence="2">Belongs to the HPPK family.</text>
</comment>
<dbReference type="GO" id="GO:0046656">
    <property type="term" value="P:folic acid biosynthetic process"/>
    <property type="evidence" value="ECO:0007669"/>
    <property type="project" value="UniProtKB-KW"/>
</dbReference>
<dbReference type="InterPro" id="IPR035907">
    <property type="entry name" value="Hppk_sf"/>
</dbReference>
<feature type="domain" description="7,8-dihydro-6-hydroxymethylpterin-pyrophosphokinase" evidence="13">
    <location>
        <begin position="6"/>
        <end position="121"/>
    </location>
</feature>
<dbReference type="GO" id="GO:0016301">
    <property type="term" value="F:kinase activity"/>
    <property type="evidence" value="ECO:0007669"/>
    <property type="project" value="UniProtKB-KW"/>
</dbReference>
<evidence type="ECO:0000256" key="10">
    <source>
        <dbReference type="ARBA" id="ARBA00029409"/>
    </source>
</evidence>
<comment type="caution">
    <text evidence="14">The sequence shown here is derived from an EMBL/GenBank/DDBJ whole genome shotgun (WGS) entry which is preliminary data.</text>
</comment>
<dbReference type="GO" id="GO:0003848">
    <property type="term" value="F:2-amino-4-hydroxy-6-hydroxymethyldihydropteridine diphosphokinase activity"/>
    <property type="evidence" value="ECO:0007669"/>
    <property type="project" value="UniProtKB-EC"/>
</dbReference>
<keyword evidence="9" id="KW-0289">Folate biosynthesis</keyword>
<protein>
    <recommendedName>
        <fullName evidence="4">2-amino-4-hydroxy-6-hydroxymethyldihydropteridine pyrophosphokinase</fullName>
        <ecNumber evidence="3">2.7.6.3</ecNumber>
    </recommendedName>
    <alternativeName>
        <fullName evidence="11">6-hydroxymethyl-7,8-dihydropterin pyrophosphokinase</fullName>
    </alternativeName>
    <alternativeName>
        <fullName evidence="12">7,8-dihydro-6-hydroxymethylpterin-pyrophosphokinase</fullName>
    </alternativeName>
</protein>
<name>A0A413VGG0_9BACE</name>
<keyword evidence="5" id="KW-0808">Transferase</keyword>
<keyword evidence="8" id="KW-0067">ATP-binding</keyword>
<keyword evidence="6" id="KW-0547">Nucleotide-binding</keyword>